<dbReference type="Pfam" id="PF13349">
    <property type="entry name" value="DUF4097"/>
    <property type="match status" value="1"/>
</dbReference>
<feature type="compositionally biased region" description="Polar residues" evidence="1">
    <location>
        <begin position="299"/>
        <end position="311"/>
    </location>
</feature>
<keyword evidence="4" id="KW-1185">Reference proteome</keyword>
<dbReference type="InterPro" id="IPR025164">
    <property type="entry name" value="Toastrack_DUF4097"/>
</dbReference>
<protein>
    <submittedName>
        <fullName evidence="3">DUF4097 family beta strand repeat-containing protein</fullName>
    </submittedName>
</protein>
<dbReference type="KEGG" id="paun:MJA45_00635"/>
<gene>
    <name evidence="3" type="ORF">MJA45_00635</name>
</gene>
<sequence>MKWGTKFIAGLALLSFLAGTAGVGYTLMNSRTVGSMEEVNWEKTFDSADVQRVSVTTDISDITVTPSPDNQFRVRYYGRISSSDKKELQTEGELSGNALSVSVRTQKKFQIGIDINQLLTLLASGTREAARLEVAVPAKLYDSVSFRTNTGRLTAEGLQAKSLSLETDTGAIALKNADAGQLSAESSTGSLTLSDIRGGGVTAATDTGSIRLTQIEGALKVESSTGSIEVTVPQLLQPVQAETDTGSIRIQAAQSGDVRVDFRTDTGRVSADVPGLTYAVRDKHELRSTGGSGPLVKAESSTGSITLTTGR</sequence>
<dbReference type="PANTHER" id="PTHR34094:SF1">
    <property type="entry name" value="PROTEIN FAM185A"/>
    <property type="match status" value="1"/>
</dbReference>
<evidence type="ECO:0000313" key="3">
    <source>
        <dbReference type="EMBL" id="WNQ11619.1"/>
    </source>
</evidence>
<proteinExistence type="predicted"/>
<feature type="region of interest" description="Disordered" evidence="1">
    <location>
        <begin position="287"/>
        <end position="311"/>
    </location>
</feature>
<evidence type="ECO:0000259" key="2">
    <source>
        <dbReference type="Pfam" id="PF13349"/>
    </source>
</evidence>
<reference evidence="3 4" key="1">
    <citation type="submission" date="2022-02" db="EMBL/GenBank/DDBJ databases">
        <title>Paenibacillus sp. MBLB1776 Whole Genome Shotgun Sequencing.</title>
        <authorList>
            <person name="Hwang C.Y."/>
            <person name="Cho E.-S."/>
            <person name="Seo M.-J."/>
        </authorList>
    </citation>
    <scope>NUCLEOTIDE SEQUENCE [LARGE SCALE GENOMIC DNA]</scope>
    <source>
        <strain evidence="3 4">MBLB1776</strain>
    </source>
</reference>
<name>A0AA96LCU8_9BACL</name>
<evidence type="ECO:0000256" key="1">
    <source>
        <dbReference type="SAM" id="MobiDB-lite"/>
    </source>
</evidence>
<dbReference type="RefSeq" id="WP_315605396.1">
    <property type="nucleotide sequence ID" value="NZ_CP130318.1"/>
</dbReference>
<dbReference type="Proteomes" id="UP001305702">
    <property type="component" value="Chromosome"/>
</dbReference>
<feature type="domain" description="DUF4097" evidence="2">
    <location>
        <begin position="51"/>
        <end position="307"/>
    </location>
</feature>
<evidence type="ECO:0000313" key="4">
    <source>
        <dbReference type="Proteomes" id="UP001305702"/>
    </source>
</evidence>
<dbReference type="AlphaFoldDB" id="A0AA96LCU8"/>
<accession>A0AA96LCU8</accession>
<dbReference type="PANTHER" id="PTHR34094">
    <property type="match status" value="1"/>
</dbReference>
<organism evidence="3 4">
    <name type="scientific">Paenibacillus aurantius</name>
    <dbReference type="NCBI Taxonomy" id="2918900"/>
    <lineage>
        <taxon>Bacteria</taxon>
        <taxon>Bacillati</taxon>
        <taxon>Bacillota</taxon>
        <taxon>Bacilli</taxon>
        <taxon>Bacillales</taxon>
        <taxon>Paenibacillaceae</taxon>
        <taxon>Paenibacillus</taxon>
    </lineage>
</organism>
<dbReference type="EMBL" id="CP130318">
    <property type="protein sequence ID" value="WNQ11619.1"/>
    <property type="molecule type" value="Genomic_DNA"/>
</dbReference>